<evidence type="ECO:0000256" key="2">
    <source>
        <dbReference type="ARBA" id="ARBA00022670"/>
    </source>
</evidence>
<dbReference type="InterPro" id="IPR043504">
    <property type="entry name" value="Peptidase_S1_PA_chymotrypsin"/>
</dbReference>
<reference evidence="7" key="1">
    <citation type="journal article" date="2017" name="Appl. Environ. Microbiol.">
        <title>Genomic analysis of Calderihabitans maritimus KKC1, a thermophilic hydrogenogenic carboxydotrophic bacterium isolated from marine sediment.</title>
        <authorList>
            <person name="Omae K."/>
            <person name="Yoneda Y."/>
            <person name="Fukuyama Y."/>
            <person name="Yoshida T."/>
            <person name="Sako Y."/>
        </authorList>
    </citation>
    <scope>NUCLEOTIDE SEQUENCE [LARGE SCALE GENOMIC DNA]</scope>
    <source>
        <strain evidence="7">KKC1</strain>
    </source>
</reference>
<sequence>MRSKIKWGFLFISIFIAGILLGGSLVFYHHDLVGIALAKDYPAEDNQSSLQPSGVVLSPPVGTSISDIVEKAGPAVVKIETVAKRQGHRSFNPFFDDPFFRDFFGFEFNFPVEPEIQQGLGSGFIISEDGYILTNEHVISGADEIKVFVTGYEKPFTAKLVGSDYELDLAVLKIEAEKKLPTLELGRSEDVRVGDWVIAIGNPYGLDHTVTVGVISAKGRPIKVQDRHYRDLLQTDASINPGNSGGPLLNLQGKVVGINTAINAQAQGIGFAIPSSTVQSVLDELIEKGRVVRPQLGVLVQPVTPELADYFGLKKAEGAVISWVVPGSPADKAGLQRGDVVLEYNKVPIKTPADLQTQVRKTKIGERVVLVIFRDGKTRYVTVTIEEDTRGRK</sequence>
<evidence type="ECO:0000313" key="6">
    <source>
        <dbReference type="EMBL" id="GAW90978.1"/>
    </source>
</evidence>
<organism evidence="6 7">
    <name type="scientific">Calderihabitans maritimus</name>
    <dbReference type="NCBI Taxonomy" id="1246530"/>
    <lineage>
        <taxon>Bacteria</taxon>
        <taxon>Bacillati</taxon>
        <taxon>Bacillota</taxon>
        <taxon>Clostridia</taxon>
        <taxon>Neomoorellales</taxon>
        <taxon>Calderihabitantaceae</taxon>
        <taxon>Calderihabitans</taxon>
    </lineage>
</organism>
<feature type="domain" description="PDZ" evidence="5">
    <location>
        <begin position="285"/>
        <end position="376"/>
    </location>
</feature>
<evidence type="ECO:0000259" key="5">
    <source>
        <dbReference type="PROSITE" id="PS50106"/>
    </source>
</evidence>
<evidence type="ECO:0000313" key="7">
    <source>
        <dbReference type="Proteomes" id="UP000197032"/>
    </source>
</evidence>
<dbReference type="InterPro" id="IPR036034">
    <property type="entry name" value="PDZ_sf"/>
</dbReference>
<dbReference type="OrthoDB" id="9758917at2"/>
<dbReference type="InterPro" id="IPR051201">
    <property type="entry name" value="Chloro_Bact_Ser_Proteases"/>
</dbReference>
<dbReference type="Proteomes" id="UP000197032">
    <property type="component" value="Unassembled WGS sequence"/>
</dbReference>
<dbReference type="Pfam" id="PF13180">
    <property type="entry name" value="PDZ_2"/>
    <property type="match status" value="1"/>
</dbReference>
<dbReference type="RefSeq" id="WP_088552578.1">
    <property type="nucleotide sequence ID" value="NZ_BDGJ01000002.1"/>
</dbReference>
<dbReference type="InterPro" id="IPR001478">
    <property type="entry name" value="PDZ"/>
</dbReference>
<dbReference type="FunFam" id="2.40.10.10:FF:000001">
    <property type="entry name" value="Periplasmic serine protease DegS"/>
    <property type="match status" value="1"/>
</dbReference>
<dbReference type="SMART" id="SM00228">
    <property type="entry name" value="PDZ"/>
    <property type="match status" value="1"/>
</dbReference>
<gene>
    <name evidence="6" type="ORF">KKC1_01400</name>
</gene>
<comment type="caution">
    <text evidence="6">The sequence shown here is derived from an EMBL/GenBank/DDBJ whole genome shotgun (WGS) entry which is preliminary data.</text>
</comment>
<dbReference type="SUPFAM" id="SSF50494">
    <property type="entry name" value="Trypsin-like serine proteases"/>
    <property type="match status" value="1"/>
</dbReference>
<dbReference type="EMBL" id="BDGJ01000002">
    <property type="protein sequence ID" value="GAW90978.1"/>
    <property type="molecule type" value="Genomic_DNA"/>
</dbReference>
<dbReference type="PANTHER" id="PTHR43343">
    <property type="entry name" value="PEPTIDASE S12"/>
    <property type="match status" value="1"/>
</dbReference>
<evidence type="ECO:0000256" key="3">
    <source>
        <dbReference type="ARBA" id="ARBA00022801"/>
    </source>
</evidence>
<dbReference type="PANTHER" id="PTHR43343:SF3">
    <property type="entry name" value="PROTEASE DO-LIKE 8, CHLOROPLASTIC"/>
    <property type="match status" value="1"/>
</dbReference>
<dbReference type="InterPro" id="IPR001940">
    <property type="entry name" value="Peptidase_S1C"/>
</dbReference>
<dbReference type="GO" id="GO:0004252">
    <property type="term" value="F:serine-type endopeptidase activity"/>
    <property type="evidence" value="ECO:0007669"/>
    <property type="project" value="InterPro"/>
</dbReference>
<keyword evidence="3" id="KW-0378">Hydrolase</keyword>
<dbReference type="InterPro" id="IPR009003">
    <property type="entry name" value="Peptidase_S1_PA"/>
</dbReference>
<name>A0A1Z5HNE2_9FIRM</name>
<keyword evidence="2 6" id="KW-0645">Protease</keyword>
<accession>A0A1Z5HNE2</accession>
<dbReference type="Pfam" id="PF13365">
    <property type="entry name" value="Trypsin_2"/>
    <property type="match status" value="1"/>
</dbReference>
<dbReference type="CDD" id="cd10839">
    <property type="entry name" value="cpPDZ1_DegP-like"/>
    <property type="match status" value="1"/>
</dbReference>
<dbReference type="GO" id="GO:0006508">
    <property type="term" value="P:proteolysis"/>
    <property type="evidence" value="ECO:0007669"/>
    <property type="project" value="UniProtKB-KW"/>
</dbReference>
<evidence type="ECO:0000256" key="4">
    <source>
        <dbReference type="ARBA" id="ARBA00022825"/>
    </source>
</evidence>
<dbReference type="PROSITE" id="PS50106">
    <property type="entry name" value="PDZ"/>
    <property type="match status" value="1"/>
</dbReference>
<keyword evidence="7" id="KW-1185">Reference proteome</keyword>
<dbReference type="Gene3D" id="2.30.42.10">
    <property type="match status" value="1"/>
</dbReference>
<proteinExistence type="inferred from homology"/>
<evidence type="ECO:0000256" key="1">
    <source>
        <dbReference type="ARBA" id="ARBA00010541"/>
    </source>
</evidence>
<protein>
    <submittedName>
        <fullName evidence="6">Serine protease DegP</fullName>
    </submittedName>
</protein>
<keyword evidence="4" id="KW-0720">Serine protease</keyword>
<dbReference type="Gene3D" id="2.40.10.10">
    <property type="entry name" value="Trypsin-like serine proteases"/>
    <property type="match status" value="2"/>
</dbReference>
<dbReference type="PRINTS" id="PR00834">
    <property type="entry name" value="PROTEASES2C"/>
</dbReference>
<dbReference type="SUPFAM" id="SSF50156">
    <property type="entry name" value="PDZ domain-like"/>
    <property type="match status" value="1"/>
</dbReference>
<dbReference type="AlphaFoldDB" id="A0A1Z5HNE2"/>
<comment type="similarity">
    <text evidence="1">Belongs to the peptidase S1C family.</text>
</comment>